<keyword evidence="2" id="KW-1185">Reference proteome</keyword>
<sequence length="182" mass="20393">MAAGHEGAGMALRLIVDRKAVLRHDADAGPAPDHVEPRQMRKHALRAIGHHRADRMLERAIVEFLLPAVPDHHGALVGLADRGQRVRQERHGALGHDDLTAGRAHRRMETDHRRERLVGIARGQHDLGGTQLALRRRQPEFAATFGDRRDRPLRKIIDAEGLEAGVERTKRAQRIDVAVVWT</sequence>
<organism evidence="1 2">
    <name type="scientific">Chiloscyllium punctatum</name>
    <name type="common">Brownbanded bambooshark</name>
    <name type="synonym">Hemiscyllium punctatum</name>
    <dbReference type="NCBI Taxonomy" id="137246"/>
    <lineage>
        <taxon>Eukaryota</taxon>
        <taxon>Metazoa</taxon>
        <taxon>Chordata</taxon>
        <taxon>Craniata</taxon>
        <taxon>Vertebrata</taxon>
        <taxon>Chondrichthyes</taxon>
        <taxon>Elasmobranchii</taxon>
        <taxon>Galeomorphii</taxon>
        <taxon>Galeoidea</taxon>
        <taxon>Orectolobiformes</taxon>
        <taxon>Hemiscylliidae</taxon>
        <taxon>Chiloscyllium</taxon>
    </lineage>
</organism>
<gene>
    <name evidence="1" type="ORF">chiPu_0031709</name>
</gene>
<dbReference type="AlphaFoldDB" id="A0A401TXJ3"/>
<evidence type="ECO:0000313" key="1">
    <source>
        <dbReference type="EMBL" id="GCC47359.1"/>
    </source>
</evidence>
<feature type="non-terminal residue" evidence="1">
    <location>
        <position position="182"/>
    </location>
</feature>
<accession>A0A401TXJ3</accession>
<comment type="caution">
    <text evidence="1">The sequence shown here is derived from an EMBL/GenBank/DDBJ whole genome shotgun (WGS) entry which is preliminary data.</text>
</comment>
<dbReference type="EMBL" id="BEZZ01216595">
    <property type="protein sequence ID" value="GCC47359.1"/>
    <property type="molecule type" value="Genomic_DNA"/>
</dbReference>
<protein>
    <submittedName>
        <fullName evidence="1">Uncharacterized protein</fullName>
    </submittedName>
</protein>
<evidence type="ECO:0000313" key="2">
    <source>
        <dbReference type="Proteomes" id="UP000287033"/>
    </source>
</evidence>
<reference evidence="1 2" key="1">
    <citation type="journal article" date="2018" name="Nat. Ecol. Evol.">
        <title>Shark genomes provide insights into elasmobranch evolution and the origin of vertebrates.</title>
        <authorList>
            <person name="Hara Y"/>
            <person name="Yamaguchi K"/>
            <person name="Onimaru K"/>
            <person name="Kadota M"/>
            <person name="Koyanagi M"/>
            <person name="Keeley SD"/>
            <person name="Tatsumi K"/>
            <person name="Tanaka K"/>
            <person name="Motone F"/>
            <person name="Kageyama Y"/>
            <person name="Nozu R"/>
            <person name="Adachi N"/>
            <person name="Nishimura O"/>
            <person name="Nakagawa R"/>
            <person name="Tanegashima C"/>
            <person name="Kiyatake I"/>
            <person name="Matsumoto R"/>
            <person name="Murakumo K"/>
            <person name="Nishida K"/>
            <person name="Terakita A"/>
            <person name="Kuratani S"/>
            <person name="Sato K"/>
            <person name="Hyodo S Kuraku.S."/>
        </authorList>
    </citation>
    <scope>NUCLEOTIDE SEQUENCE [LARGE SCALE GENOMIC DNA]</scope>
</reference>
<name>A0A401TXJ3_CHIPU</name>
<dbReference type="Proteomes" id="UP000287033">
    <property type="component" value="Unassembled WGS sequence"/>
</dbReference>
<proteinExistence type="predicted"/>